<proteinExistence type="predicted"/>
<keyword evidence="2" id="KW-1185">Reference proteome</keyword>
<protein>
    <submittedName>
        <fullName evidence="1">Uncharacterized protein</fullName>
    </submittedName>
</protein>
<gene>
    <name evidence="1" type="ORF">CITCOLO1_LOCUS8554</name>
</gene>
<sequence length="110" mass="12598">MTRVYNVMEHSDTLGHTTACSTFFFPFLSLGGVFSNSNIRTSVLGVSFFSPFSFLQCDFWCPSFCSLVSHMYRTSRYICRHSIQKVSMLWPLAYCPPTKNVIEGSRKTKK</sequence>
<evidence type="ECO:0000313" key="1">
    <source>
        <dbReference type="EMBL" id="CAK9316687.1"/>
    </source>
</evidence>
<organism evidence="1 2">
    <name type="scientific">Citrullus colocynthis</name>
    <name type="common">colocynth</name>
    <dbReference type="NCBI Taxonomy" id="252529"/>
    <lineage>
        <taxon>Eukaryota</taxon>
        <taxon>Viridiplantae</taxon>
        <taxon>Streptophyta</taxon>
        <taxon>Embryophyta</taxon>
        <taxon>Tracheophyta</taxon>
        <taxon>Spermatophyta</taxon>
        <taxon>Magnoliopsida</taxon>
        <taxon>eudicotyledons</taxon>
        <taxon>Gunneridae</taxon>
        <taxon>Pentapetalae</taxon>
        <taxon>rosids</taxon>
        <taxon>fabids</taxon>
        <taxon>Cucurbitales</taxon>
        <taxon>Cucurbitaceae</taxon>
        <taxon>Benincaseae</taxon>
        <taxon>Citrullus</taxon>
    </lineage>
</organism>
<name>A0ABP0YDD7_9ROSI</name>
<dbReference type="EMBL" id="OZ021737">
    <property type="protein sequence ID" value="CAK9316687.1"/>
    <property type="molecule type" value="Genomic_DNA"/>
</dbReference>
<dbReference type="Proteomes" id="UP001642487">
    <property type="component" value="Chromosome 3"/>
</dbReference>
<accession>A0ABP0YDD7</accession>
<reference evidence="1 2" key="1">
    <citation type="submission" date="2024-03" db="EMBL/GenBank/DDBJ databases">
        <authorList>
            <person name="Gkanogiannis A."/>
            <person name="Becerra Lopez-Lavalle L."/>
        </authorList>
    </citation>
    <scope>NUCLEOTIDE SEQUENCE [LARGE SCALE GENOMIC DNA]</scope>
</reference>
<evidence type="ECO:0000313" key="2">
    <source>
        <dbReference type="Proteomes" id="UP001642487"/>
    </source>
</evidence>